<sequence>MARRFFTSQVPHSPGPLSTSSPSAHYTMFSSTLIAFVFGAAAVLAGPLDLTYPRICGSHPSNTKLVAAERKFDAQMVAPGASPMGGEPTSPKLNVYWHVVSKDDTLEGGNVPESQITEQLAILNKAYDNTGISWNLVNVSRTINEEWFNEASPYSPLQADMKSALRVGGPADFNVYTVGFKTGQAEGLLGYATFPSDVEAELSDDGVVFLFSSVPGGATENFNLGHTLTHEAGHWVGLYHTFQGGCAEPGDRVADTVPEASPASGCPVGRNTCKQAEGVDPIHNFMDYSFDSCLNEFTPGQIERLQAQMRTFRGVQFGETTEEGTAEA</sequence>
<dbReference type="Proteomes" id="UP000824881">
    <property type="component" value="Unassembled WGS sequence"/>
</dbReference>
<evidence type="ECO:0000313" key="1">
    <source>
        <dbReference type="EMBL" id="KAG9218828.1"/>
    </source>
</evidence>
<evidence type="ECO:0000313" key="2">
    <source>
        <dbReference type="Proteomes" id="UP000824881"/>
    </source>
</evidence>
<comment type="caution">
    <text evidence="1">The sequence shown here is derived from an EMBL/GenBank/DDBJ whole genome shotgun (WGS) entry which is preliminary data.</text>
</comment>
<dbReference type="EMBL" id="WQMT02000009">
    <property type="protein sequence ID" value="KAG9218828.1"/>
    <property type="molecule type" value="Genomic_DNA"/>
</dbReference>
<name>A0ACB7IKW3_PLECO</name>
<reference evidence="1 2" key="1">
    <citation type="journal article" date="2021" name="Appl. Environ. Microbiol.">
        <title>Genetic linkage and physical mapping for an oyster mushroom Pleurotus cornucopiae and QTL analysis for the trait cap color.</title>
        <authorList>
            <person name="Zhang Y."/>
            <person name="Gao W."/>
            <person name="Sonnenberg A."/>
            <person name="Chen Q."/>
            <person name="Zhang J."/>
            <person name="Huang C."/>
        </authorList>
    </citation>
    <scope>NUCLEOTIDE SEQUENCE [LARGE SCALE GENOMIC DNA]</scope>
    <source>
        <strain evidence="1">CCMSSC00406</strain>
    </source>
</reference>
<accession>A0ACB7IKW3</accession>
<organism evidence="1 2">
    <name type="scientific">Pleurotus cornucopiae</name>
    <name type="common">Cornucopia mushroom</name>
    <dbReference type="NCBI Taxonomy" id="5321"/>
    <lineage>
        <taxon>Eukaryota</taxon>
        <taxon>Fungi</taxon>
        <taxon>Dikarya</taxon>
        <taxon>Basidiomycota</taxon>
        <taxon>Agaricomycotina</taxon>
        <taxon>Agaricomycetes</taxon>
        <taxon>Agaricomycetidae</taxon>
        <taxon>Agaricales</taxon>
        <taxon>Pleurotineae</taxon>
        <taxon>Pleurotaceae</taxon>
        <taxon>Pleurotus</taxon>
    </lineage>
</organism>
<proteinExistence type="predicted"/>
<gene>
    <name evidence="1" type="ORF">CCMSSC00406_0001058</name>
</gene>
<keyword evidence="2" id="KW-1185">Reference proteome</keyword>
<protein>
    <submittedName>
        <fullName evidence="1">Uncharacterized protein</fullName>
    </submittedName>
</protein>